<sequence>MRGDARDIVAGSLVIGGFGAALGSIGWAVFTEAPALFGWAGAFAGLVLFLVGGAVAPEIEEGKPPAEDSAAGDTPAGSGNGWWAGDTYGGRTGKKASSGCGAAAGGDDGGGCGGCGCGG</sequence>
<keyword evidence="4" id="KW-1185">Reference proteome</keyword>
<proteinExistence type="predicted"/>
<evidence type="ECO:0000256" key="1">
    <source>
        <dbReference type="SAM" id="MobiDB-lite"/>
    </source>
</evidence>
<evidence type="ECO:0000313" key="4">
    <source>
        <dbReference type="Proteomes" id="UP001500058"/>
    </source>
</evidence>
<dbReference type="EMBL" id="BAAATJ010000002">
    <property type="protein sequence ID" value="GAA2386231.1"/>
    <property type="molecule type" value="Genomic_DNA"/>
</dbReference>
<accession>A0ABN3HR62</accession>
<organism evidence="3 4">
    <name type="scientific">Streptomyces glaucosporus</name>
    <dbReference type="NCBI Taxonomy" id="284044"/>
    <lineage>
        <taxon>Bacteria</taxon>
        <taxon>Bacillati</taxon>
        <taxon>Actinomycetota</taxon>
        <taxon>Actinomycetes</taxon>
        <taxon>Kitasatosporales</taxon>
        <taxon>Streptomycetaceae</taxon>
        <taxon>Streptomyces</taxon>
    </lineage>
</organism>
<reference evidence="3 4" key="1">
    <citation type="journal article" date="2019" name="Int. J. Syst. Evol. Microbiol.">
        <title>The Global Catalogue of Microorganisms (GCM) 10K type strain sequencing project: providing services to taxonomists for standard genome sequencing and annotation.</title>
        <authorList>
            <consortium name="The Broad Institute Genomics Platform"/>
            <consortium name="The Broad Institute Genome Sequencing Center for Infectious Disease"/>
            <person name="Wu L."/>
            <person name="Ma J."/>
        </authorList>
    </citation>
    <scope>NUCLEOTIDE SEQUENCE [LARGE SCALE GENOMIC DNA]</scope>
    <source>
        <strain evidence="3 4">JCM 6921</strain>
    </source>
</reference>
<comment type="caution">
    <text evidence="3">The sequence shown here is derived from an EMBL/GenBank/DDBJ whole genome shotgun (WGS) entry which is preliminary data.</text>
</comment>
<feature type="transmembrane region" description="Helical" evidence="2">
    <location>
        <begin position="7"/>
        <end position="30"/>
    </location>
</feature>
<keyword evidence="2" id="KW-0812">Transmembrane</keyword>
<keyword evidence="2" id="KW-0472">Membrane</keyword>
<dbReference type="RefSeq" id="WP_344629241.1">
    <property type="nucleotide sequence ID" value="NZ_BAAATJ010000002.1"/>
</dbReference>
<evidence type="ECO:0000256" key="2">
    <source>
        <dbReference type="SAM" id="Phobius"/>
    </source>
</evidence>
<gene>
    <name evidence="3" type="ORF">GCM10010420_06170</name>
</gene>
<protein>
    <recommendedName>
        <fullName evidence="5">Secreted protein</fullName>
    </recommendedName>
</protein>
<feature type="region of interest" description="Disordered" evidence="1">
    <location>
        <begin position="91"/>
        <end position="110"/>
    </location>
</feature>
<dbReference type="Proteomes" id="UP001500058">
    <property type="component" value="Unassembled WGS sequence"/>
</dbReference>
<evidence type="ECO:0000313" key="3">
    <source>
        <dbReference type="EMBL" id="GAA2386231.1"/>
    </source>
</evidence>
<name>A0ABN3HR62_9ACTN</name>
<evidence type="ECO:0008006" key="5">
    <source>
        <dbReference type="Google" id="ProtNLM"/>
    </source>
</evidence>
<keyword evidence="2" id="KW-1133">Transmembrane helix</keyword>
<feature type="region of interest" description="Disordered" evidence="1">
    <location>
        <begin position="60"/>
        <end position="85"/>
    </location>
</feature>
<feature type="transmembrane region" description="Helical" evidence="2">
    <location>
        <begin position="36"/>
        <end position="56"/>
    </location>
</feature>